<proteinExistence type="predicted"/>
<dbReference type="RefSeq" id="WP_011879166.1">
    <property type="nucleotide sequence ID" value="NC_009253.1"/>
</dbReference>
<dbReference type="HOGENOM" id="CLU_1072516_0_0_9"/>
<dbReference type="STRING" id="349161.Dred_2869"/>
<dbReference type="Pfam" id="PF02596">
    <property type="entry name" value="DUF169"/>
    <property type="match status" value="1"/>
</dbReference>
<dbReference type="PANTHER" id="PTHR37954">
    <property type="entry name" value="BLL4979 PROTEIN"/>
    <property type="match status" value="1"/>
</dbReference>
<dbReference type="KEGG" id="drm:Dred_2869"/>
<reference evidence="1 2" key="1">
    <citation type="submission" date="2007-03" db="EMBL/GenBank/DDBJ databases">
        <title>Complete sequence of Desulfotomaculum reducens MI-1.</title>
        <authorList>
            <consortium name="US DOE Joint Genome Institute"/>
            <person name="Copeland A."/>
            <person name="Lucas S."/>
            <person name="Lapidus A."/>
            <person name="Barry K."/>
            <person name="Detter J.C."/>
            <person name="Glavina del Rio T."/>
            <person name="Hammon N."/>
            <person name="Israni S."/>
            <person name="Dalin E."/>
            <person name="Tice H."/>
            <person name="Pitluck S."/>
            <person name="Sims D."/>
            <person name="Brettin T."/>
            <person name="Bruce D."/>
            <person name="Han C."/>
            <person name="Tapia R."/>
            <person name="Schmutz J."/>
            <person name="Larimer F."/>
            <person name="Land M."/>
            <person name="Hauser L."/>
            <person name="Kyrpides N."/>
            <person name="Kim E."/>
            <person name="Tebo B.M."/>
            <person name="Richardson P."/>
        </authorList>
    </citation>
    <scope>NUCLEOTIDE SEQUENCE [LARGE SCALE GENOMIC DNA]</scope>
    <source>
        <strain evidence="1 2">MI-1</strain>
    </source>
</reference>
<dbReference type="OrthoDB" id="9777728at2"/>
<accession>A4J8H0</accession>
<evidence type="ECO:0008006" key="3">
    <source>
        <dbReference type="Google" id="ProtNLM"/>
    </source>
</evidence>
<evidence type="ECO:0000313" key="2">
    <source>
        <dbReference type="Proteomes" id="UP000001556"/>
    </source>
</evidence>
<dbReference type="EMBL" id="CP000612">
    <property type="protein sequence ID" value="ABO51373.1"/>
    <property type="molecule type" value="Genomic_DNA"/>
</dbReference>
<keyword evidence="2" id="KW-1185">Reference proteome</keyword>
<gene>
    <name evidence="1" type="ordered locus">Dred_2869</name>
</gene>
<sequence length="270" mass="30354">MLLLNIEKLFLKEQLTYEEIHKVFAALYKLEYNPVAIKYFFDQMELETFPVEKVPGPKMTFCQAALASRLDEYIVKFTEEKLLCDNARTVFGYRESSEDEIQDHVKYTNDWDMAKKVLDAKTKLPVGKLKGIVTAPLYKATFKPDVIFFIVNVFQAYHILNDYIGGTKTTTVNSTHTVNSAVCSGSVDCYLNHTASMKTMCAGSFTSGKTEKGEVNVFIPGDQIEAVAKQLLTRSHQNKGGASFVGVGGQEYPGMDVCKKCPMIRFKEVE</sequence>
<name>A4J8H0_DESRM</name>
<dbReference type="InterPro" id="IPR003748">
    <property type="entry name" value="DUF169"/>
</dbReference>
<evidence type="ECO:0000313" key="1">
    <source>
        <dbReference type="EMBL" id="ABO51373.1"/>
    </source>
</evidence>
<organism evidence="1 2">
    <name type="scientific">Desulforamulus reducens (strain ATCC BAA-1160 / DSM 100696 / MI-1)</name>
    <name type="common">Desulfotomaculum reducens</name>
    <dbReference type="NCBI Taxonomy" id="349161"/>
    <lineage>
        <taxon>Bacteria</taxon>
        <taxon>Bacillati</taxon>
        <taxon>Bacillota</taxon>
        <taxon>Clostridia</taxon>
        <taxon>Eubacteriales</taxon>
        <taxon>Peptococcaceae</taxon>
        <taxon>Desulforamulus</taxon>
    </lineage>
</organism>
<dbReference type="AlphaFoldDB" id="A4J8H0"/>
<protein>
    <recommendedName>
        <fullName evidence="3">DUF169 domain-containing protein</fullName>
    </recommendedName>
</protein>
<dbReference type="PANTHER" id="PTHR37954:SF3">
    <property type="entry name" value="DUF169 DOMAIN-CONTAINING PROTEIN"/>
    <property type="match status" value="1"/>
</dbReference>
<dbReference type="Proteomes" id="UP000001556">
    <property type="component" value="Chromosome"/>
</dbReference>
<dbReference type="eggNOG" id="COG2043">
    <property type="taxonomic scope" value="Bacteria"/>
</dbReference>